<dbReference type="Proteomes" id="UP001415857">
    <property type="component" value="Unassembled WGS sequence"/>
</dbReference>
<name>A0AAP0X8E7_LIQFO</name>
<evidence type="ECO:0000256" key="4">
    <source>
        <dbReference type="ARBA" id="ARBA00022989"/>
    </source>
</evidence>
<dbReference type="SMART" id="SM00831">
    <property type="entry name" value="Cation_ATPase_N"/>
    <property type="match status" value="1"/>
</dbReference>
<accession>A0AAP0X8E7</accession>
<dbReference type="Gene3D" id="3.40.50.1000">
    <property type="entry name" value="HAD superfamily/HAD-like"/>
    <property type="match status" value="1"/>
</dbReference>
<proteinExistence type="predicted"/>
<dbReference type="PANTHER" id="PTHR42861">
    <property type="entry name" value="CALCIUM-TRANSPORTING ATPASE"/>
    <property type="match status" value="1"/>
</dbReference>
<reference evidence="7 8" key="1">
    <citation type="journal article" date="2024" name="Plant J.">
        <title>Genome sequences and population genomics reveal climatic adaptation and genomic divergence between two closely related sweetgum species.</title>
        <authorList>
            <person name="Xu W.Q."/>
            <person name="Ren C.Q."/>
            <person name="Zhang X.Y."/>
            <person name="Comes H.P."/>
            <person name="Liu X.H."/>
            <person name="Li Y.G."/>
            <person name="Kettle C.J."/>
            <person name="Jalonen R."/>
            <person name="Gaisberger H."/>
            <person name="Ma Y.Z."/>
            <person name="Qiu Y.X."/>
        </authorList>
    </citation>
    <scope>NUCLEOTIDE SEQUENCE [LARGE SCALE GENOMIC DNA]</scope>
    <source>
        <strain evidence="7">Hangzhou</strain>
    </source>
</reference>
<dbReference type="InterPro" id="IPR036412">
    <property type="entry name" value="HAD-like_sf"/>
</dbReference>
<keyword evidence="2" id="KW-0812">Transmembrane</keyword>
<dbReference type="Pfam" id="PF00690">
    <property type="entry name" value="Cation_ATPase_N"/>
    <property type="match status" value="1"/>
</dbReference>
<feature type="domain" description="Cation-transporting P-type ATPase N-terminal" evidence="6">
    <location>
        <begin position="21"/>
        <end position="95"/>
    </location>
</feature>
<dbReference type="SUPFAM" id="SSF81665">
    <property type="entry name" value="Calcium ATPase, transmembrane domain M"/>
    <property type="match status" value="1"/>
</dbReference>
<protein>
    <recommendedName>
        <fullName evidence="6">Cation-transporting P-type ATPase N-terminal domain-containing protein</fullName>
    </recommendedName>
</protein>
<dbReference type="InterPro" id="IPR023299">
    <property type="entry name" value="ATPase_P-typ_cyto_dom_N"/>
</dbReference>
<dbReference type="Gene3D" id="2.70.150.10">
    <property type="entry name" value="Calcium-transporting ATPase, cytoplasmic transduction domain A"/>
    <property type="match status" value="1"/>
</dbReference>
<dbReference type="InterPro" id="IPR023298">
    <property type="entry name" value="ATPase_P-typ_TM_dom_sf"/>
</dbReference>
<comment type="subcellular location">
    <subcellularLocation>
        <location evidence="1">Membrane</location>
        <topology evidence="1">Multi-pass membrane protein</topology>
    </subcellularLocation>
</comment>
<evidence type="ECO:0000313" key="8">
    <source>
        <dbReference type="Proteomes" id="UP001415857"/>
    </source>
</evidence>
<evidence type="ECO:0000313" key="7">
    <source>
        <dbReference type="EMBL" id="KAK9290483.1"/>
    </source>
</evidence>
<sequence>MGKGGEGEILSPRGSDRGVFPAWAREVKECEQYYEVSTKSGLKSDDVEKRRTTYGYNELEKHEGPSIWSLILDQFNDTLVRILLVAAVISFVLAWFDSEKGGEMEVLVEKMGLPKGSQDDQLCSGLLYCCQWWNKTEKRIATLEFDRDRKSMGVVVDSHSGKKSLLVKVAKEASDMVLADDNFSTIVAAVGEGRSIYYNMKAFIRTYSMRKALKAKSE</sequence>
<organism evidence="7 8">
    <name type="scientific">Liquidambar formosana</name>
    <name type="common">Formosan gum</name>
    <dbReference type="NCBI Taxonomy" id="63359"/>
    <lineage>
        <taxon>Eukaryota</taxon>
        <taxon>Viridiplantae</taxon>
        <taxon>Streptophyta</taxon>
        <taxon>Embryophyta</taxon>
        <taxon>Tracheophyta</taxon>
        <taxon>Spermatophyta</taxon>
        <taxon>Magnoliopsida</taxon>
        <taxon>eudicotyledons</taxon>
        <taxon>Gunneridae</taxon>
        <taxon>Pentapetalae</taxon>
        <taxon>Saxifragales</taxon>
        <taxon>Altingiaceae</taxon>
        <taxon>Liquidambar</taxon>
    </lineage>
</organism>
<comment type="caution">
    <text evidence="7">The sequence shown here is derived from an EMBL/GenBank/DDBJ whole genome shotgun (WGS) entry which is preliminary data.</text>
</comment>
<dbReference type="AlphaFoldDB" id="A0AAP0X8E7"/>
<dbReference type="Gene3D" id="1.20.1110.10">
    <property type="entry name" value="Calcium-transporting ATPase, transmembrane domain"/>
    <property type="match status" value="2"/>
</dbReference>
<evidence type="ECO:0000259" key="6">
    <source>
        <dbReference type="SMART" id="SM00831"/>
    </source>
</evidence>
<dbReference type="GO" id="GO:0000166">
    <property type="term" value="F:nucleotide binding"/>
    <property type="evidence" value="ECO:0007669"/>
    <property type="project" value="InterPro"/>
</dbReference>
<dbReference type="EMBL" id="JBBPBK010000002">
    <property type="protein sequence ID" value="KAK9290483.1"/>
    <property type="molecule type" value="Genomic_DNA"/>
</dbReference>
<dbReference type="GO" id="GO:0016020">
    <property type="term" value="C:membrane"/>
    <property type="evidence" value="ECO:0007669"/>
    <property type="project" value="UniProtKB-SubCell"/>
</dbReference>
<evidence type="ECO:0000256" key="1">
    <source>
        <dbReference type="ARBA" id="ARBA00004141"/>
    </source>
</evidence>
<keyword evidence="5" id="KW-0472">Membrane</keyword>
<keyword evidence="3" id="KW-0460">Magnesium</keyword>
<dbReference type="InterPro" id="IPR023214">
    <property type="entry name" value="HAD_sf"/>
</dbReference>
<evidence type="ECO:0000256" key="5">
    <source>
        <dbReference type="ARBA" id="ARBA00023136"/>
    </source>
</evidence>
<evidence type="ECO:0000256" key="2">
    <source>
        <dbReference type="ARBA" id="ARBA00022692"/>
    </source>
</evidence>
<dbReference type="SUPFAM" id="SSF56784">
    <property type="entry name" value="HAD-like"/>
    <property type="match status" value="1"/>
</dbReference>
<keyword evidence="8" id="KW-1185">Reference proteome</keyword>
<evidence type="ECO:0000256" key="3">
    <source>
        <dbReference type="ARBA" id="ARBA00022842"/>
    </source>
</evidence>
<dbReference type="InterPro" id="IPR004014">
    <property type="entry name" value="ATPase_P-typ_cation-transptr_N"/>
</dbReference>
<gene>
    <name evidence="7" type="ORF">L1049_008653</name>
</gene>
<keyword evidence="4" id="KW-1133">Transmembrane helix</keyword>
<dbReference type="SUPFAM" id="SSF81660">
    <property type="entry name" value="Metal cation-transporting ATPase, ATP-binding domain N"/>
    <property type="match status" value="1"/>
</dbReference>